<feature type="transmembrane region" description="Helical" evidence="6">
    <location>
        <begin position="188"/>
        <end position="207"/>
    </location>
</feature>
<feature type="transmembrane region" description="Helical" evidence="6">
    <location>
        <begin position="310"/>
        <end position="328"/>
    </location>
</feature>
<name>A0A3B0UL77_9ZZZZ</name>
<evidence type="ECO:0000256" key="3">
    <source>
        <dbReference type="ARBA" id="ARBA00022692"/>
    </source>
</evidence>
<dbReference type="PANTHER" id="PTHR30341:SF0">
    <property type="entry name" value="NA(+)_H(+) ANTIPORTER NHAA"/>
    <property type="match status" value="1"/>
</dbReference>
<accession>A0A3B0UL77</accession>
<gene>
    <name evidence="7" type="ORF">MNBD_BACTEROID07-1741</name>
</gene>
<proteinExistence type="inferred from homology"/>
<reference evidence="7" key="1">
    <citation type="submission" date="2018-06" db="EMBL/GenBank/DDBJ databases">
        <authorList>
            <person name="Zhirakovskaya E."/>
        </authorList>
    </citation>
    <scope>NUCLEOTIDE SEQUENCE</scope>
</reference>
<comment type="subcellular location">
    <subcellularLocation>
        <location evidence="1">Cell inner membrane</location>
        <topology evidence="1">Multi-pass membrane protein</topology>
    </subcellularLocation>
</comment>
<evidence type="ECO:0000256" key="1">
    <source>
        <dbReference type="ARBA" id="ARBA00004429"/>
    </source>
</evidence>
<dbReference type="Pfam" id="PF06965">
    <property type="entry name" value="Na_H_antiport_1"/>
    <property type="match status" value="1"/>
</dbReference>
<evidence type="ECO:0000313" key="7">
    <source>
        <dbReference type="EMBL" id="VAW29003.1"/>
    </source>
</evidence>
<keyword evidence="4 6" id="KW-1133">Transmembrane helix</keyword>
<keyword evidence="3 6" id="KW-0812">Transmembrane</keyword>
<evidence type="ECO:0000256" key="4">
    <source>
        <dbReference type="ARBA" id="ARBA00022989"/>
    </source>
</evidence>
<feature type="transmembrane region" description="Helical" evidence="6">
    <location>
        <begin position="340"/>
        <end position="360"/>
    </location>
</feature>
<dbReference type="InterPro" id="IPR004670">
    <property type="entry name" value="NhaA"/>
</dbReference>
<sequence>MNRKSIRHFGVSTFINQETGGGVLLIFATIVALYWANSSFYPAYQHLWYEMKIGFTWGDFKLIGSLHHWINDGLMALFFFTVGLEIKREIIGGELSSIKKASLPIMAAFGGMIIPAAVYSLIVINKPEFMHGWGVPMATDIAFALGLLAMLGKRVNINLKIFLTALAIADDLGAILVIAIFYTKTINYTELITAAVFMVVLVVANFAGVRRTLFYAVVGLSGVWLSFLYSGVHATIAGVLIAMTIPARTDIDEETYIARLSKLLQKFRQENPNGNPLLTKKQAHVVEEIDNLNDAAQTPLQKLEHFLHPITTYFILPVFALANAGVHIEGNISDLVLHPIAIAIILGLILGKFIGISLFSRLMVKFKLAALPEGVSWNQIYGVALLAGVGFTMSIFISELAFSDEAFKQIAKVGIITASVIAALLGMGWLALSTKKGKDIPNR</sequence>
<dbReference type="AlphaFoldDB" id="A0A3B0UL77"/>
<dbReference type="InterPro" id="IPR023171">
    <property type="entry name" value="Na/H_antiporter_dom_sf"/>
</dbReference>
<evidence type="ECO:0000256" key="6">
    <source>
        <dbReference type="SAM" id="Phobius"/>
    </source>
</evidence>
<evidence type="ECO:0000256" key="5">
    <source>
        <dbReference type="ARBA" id="ARBA00023136"/>
    </source>
</evidence>
<organism evidence="7">
    <name type="scientific">hydrothermal vent metagenome</name>
    <dbReference type="NCBI Taxonomy" id="652676"/>
    <lineage>
        <taxon>unclassified sequences</taxon>
        <taxon>metagenomes</taxon>
        <taxon>ecological metagenomes</taxon>
    </lineage>
</organism>
<feature type="transmembrane region" description="Helical" evidence="6">
    <location>
        <begin position="380"/>
        <end position="401"/>
    </location>
</feature>
<dbReference type="HAMAP" id="MF_01844">
    <property type="entry name" value="NhaA"/>
    <property type="match status" value="1"/>
</dbReference>
<dbReference type="GO" id="GO:0006885">
    <property type="term" value="P:regulation of pH"/>
    <property type="evidence" value="ECO:0007669"/>
    <property type="project" value="InterPro"/>
</dbReference>
<evidence type="ECO:0000256" key="2">
    <source>
        <dbReference type="ARBA" id="ARBA00022475"/>
    </source>
</evidence>
<feature type="transmembrane region" description="Helical" evidence="6">
    <location>
        <begin position="161"/>
        <end position="182"/>
    </location>
</feature>
<feature type="transmembrane region" description="Helical" evidence="6">
    <location>
        <begin position="105"/>
        <end position="124"/>
    </location>
</feature>
<dbReference type="NCBIfam" id="TIGR00773">
    <property type="entry name" value="NhaA"/>
    <property type="match status" value="1"/>
</dbReference>
<feature type="transmembrane region" description="Helical" evidence="6">
    <location>
        <begin position="66"/>
        <end position="84"/>
    </location>
</feature>
<dbReference type="GO" id="GO:0005886">
    <property type="term" value="C:plasma membrane"/>
    <property type="evidence" value="ECO:0007669"/>
    <property type="project" value="UniProtKB-SubCell"/>
</dbReference>
<keyword evidence="5 6" id="KW-0472">Membrane</keyword>
<keyword evidence="2" id="KW-1003">Cell membrane</keyword>
<feature type="transmembrane region" description="Helical" evidence="6">
    <location>
        <begin position="214"/>
        <end position="245"/>
    </location>
</feature>
<feature type="transmembrane region" description="Helical" evidence="6">
    <location>
        <begin position="130"/>
        <end position="149"/>
    </location>
</feature>
<dbReference type="Gene3D" id="1.20.1530.10">
    <property type="entry name" value="Na+/H+ antiporter like domain"/>
    <property type="match status" value="1"/>
</dbReference>
<dbReference type="PANTHER" id="PTHR30341">
    <property type="entry name" value="SODIUM ION/PROTON ANTIPORTER NHAA-RELATED"/>
    <property type="match status" value="1"/>
</dbReference>
<dbReference type="GO" id="GO:0015385">
    <property type="term" value="F:sodium:proton antiporter activity"/>
    <property type="evidence" value="ECO:0007669"/>
    <property type="project" value="TreeGrafter"/>
</dbReference>
<feature type="transmembrane region" description="Helical" evidence="6">
    <location>
        <begin position="21"/>
        <end position="41"/>
    </location>
</feature>
<protein>
    <submittedName>
        <fullName evidence="7">Na+/H+ antiporter NhaA type</fullName>
    </submittedName>
</protein>
<feature type="transmembrane region" description="Helical" evidence="6">
    <location>
        <begin position="413"/>
        <end position="432"/>
    </location>
</feature>
<dbReference type="EMBL" id="UOET01000307">
    <property type="protein sequence ID" value="VAW29003.1"/>
    <property type="molecule type" value="Genomic_DNA"/>
</dbReference>